<reference evidence="6" key="1">
    <citation type="submission" date="2016-10" db="EMBL/GenBank/DDBJ databases">
        <authorList>
            <person name="Varghese N."/>
            <person name="Submissions S."/>
        </authorList>
    </citation>
    <scope>NUCLEOTIDE SEQUENCE [LARGE SCALE GENOMIC DNA]</scope>
    <source>
        <strain evidence="6">CGMCC 4.3525</strain>
    </source>
</reference>
<dbReference type="Proteomes" id="UP000199352">
    <property type="component" value="Unassembled WGS sequence"/>
</dbReference>
<evidence type="ECO:0000256" key="3">
    <source>
        <dbReference type="ARBA" id="ARBA00023163"/>
    </source>
</evidence>
<dbReference type="RefSeq" id="WP_177221272.1">
    <property type="nucleotide sequence ID" value="NZ_FOFR01000011.1"/>
</dbReference>
<organism evidence="5 6">
    <name type="scientific">Lentzea xinjiangensis</name>
    <dbReference type="NCBI Taxonomy" id="402600"/>
    <lineage>
        <taxon>Bacteria</taxon>
        <taxon>Bacillati</taxon>
        <taxon>Actinomycetota</taxon>
        <taxon>Actinomycetes</taxon>
        <taxon>Pseudonocardiales</taxon>
        <taxon>Pseudonocardiaceae</taxon>
        <taxon>Lentzea</taxon>
    </lineage>
</organism>
<evidence type="ECO:0000313" key="5">
    <source>
        <dbReference type="EMBL" id="SER46592.1"/>
    </source>
</evidence>
<dbReference type="InterPro" id="IPR000792">
    <property type="entry name" value="Tscrpt_reg_LuxR_C"/>
</dbReference>
<dbReference type="AlphaFoldDB" id="A0A1H9PEJ7"/>
<accession>A0A1H9PEJ7</accession>
<dbReference type="PANTHER" id="PTHR44688:SF16">
    <property type="entry name" value="DNA-BINDING TRANSCRIPTIONAL ACTIVATOR DEVR_DOSR"/>
    <property type="match status" value="1"/>
</dbReference>
<proteinExistence type="predicted"/>
<dbReference type="GO" id="GO:0003677">
    <property type="term" value="F:DNA binding"/>
    <property type="evidence" value="ECO:0007669"/>
    <property type="project" value="UniProtKB-KW"/>
</dbReference>
<keyword evidence="1" id="KW-0805">Transcription regulation</keyword>
<evidence type="ECO:0000256" key="1">
    <source>
        <dbReference type="ARBA" id="ARBA00023015"/>
    </source>
</evidence>
<evidence type="ECO:0000259" key="4">
    <source>
        <dbReference type="PROSITE" id="PS50043"/>
    </source>
</evidence>
<evidence type="ECO:0000313" key="6">
    <source>
        <dbReference type="Proteomes" id="UP000199352"/>
    </source>
</evidence>
<dbReference type="InterPro" id="IPR016032">
    <property type="entry name" value="Sig_transdc_resp-reg_C-effctor"/>
</dbReference>
<gene>
    <name evidence="5" type="ORF">SAMN05216188_111279</name>
</gene>
<keyword evidence="2 5" id="KW-0238">DNA-binding</keyword>
<dbReference type="Pfam" id="PF00196">
    <property type="entry name" value="GerE"/>
    <property type="match status" value="1"/>
</dbReference>
<evidence type="ECO:0000256" key="2">
    <source>
        <dbReference type="ARBA" id="ARBA00023125"/>
    </source>
</evidence>
<dbReference type="Gene3D" id="3.40.50.2300">
    <property type="match status" value="1"/>
</dbReference>
<dbReference type="GO" id="GO:0006355">
    <property type="term" value="P:regulation of DNA-templated transcription"/>
    <property type="evidence" value="ECO:0007669"/>
    <property type="project" value="InterPro"/>
</dbReference>
<dbReference type="STRING" id="402600.SAMN05216188_111279"/>
<name>A0A1H9PEJ7_9PSEU</name>
<dbReference type="CDD" id="cd06170">
    <property type="entry name" value="LuxR_C_like"/>
    <property type="match status" value="1"/>
</dbReference>
<dbReference type="EMBL" id="FOFR01000011">
    <property type="protein sequence ID" value="SER46592.1"/>
    <property type="molecule type" value="Genomic_DNA"/>
</dbReference>
<keyword evidence="3" id="KW-0804">Transcription</keyword>
<dbReference type="PANTHER" id="PTHR44688">
    <property type="entry name" value="DNA-BINDING TRANSCRIPTIONAL ACTIVATOR DEVR_DOSR"/>
    <property type="match status" value="1"/>
</dbReference>
<dbReference type="PROSITE" id="PS50043">
    <property type="entry name" value="HTH_LUXR_2"/>
    <property type="match status" value="1"/>
</dbReference>
<feature type="domain" description="HTH luxR-type" evidence="4">
    <location>
        <begin position="155"/>
        <end position="222"/>
    </location>
</feature>
<sequence>MSTCTVSEAHPYRSHDRVSVAVHVHDRRVADDLLPALNTAPELRIAAPADSAVADVALVLTELVTDTVTDALTALSERATNPAQRTVLIAGPLRERHLPQIFAAGVVAILPRKDVLPRQVAHALIAAAHGRAVLPDKLTRWLADEIRFLQTNLLASQGLAAGGLTTREVDVLKLVAQGDDTAQIARQLNYSERTIKKITQELMSRLKLRNRAHAVSYALRVGAI</sequence>
<keyword evidence="6" id="KW-1185">Reference proteome</keyword>
<dbReference type="SUPFAM" id="SSF46894">
    <property type="entry name" value="C-terminal effector domain of the bipartite response regulators"/>
    <property type="match status" value="1"/>
</dbReference>
<protein>
    <submittedName>
        <fullName evidence="5">DNA-binding response regulator, NarL/FixJ family, contains REC and HTH domains</fullName>
    </submittedName>
</protein>
<dbReference type="PRINTS" id="PR00038">
    <property type="entry name" value="HTHLUXR"/>
</dbReference>
<dbReference type="SMART" id="SM00421">
    <property type="entry name" value="HTH_LUXR"/>
    <property type="match status" value="1"/>
</dbReference>